<dbReference type="InterPro" id="IPR053006">
    <property type="entry name" value="Meiosis_regulatory"/>
</dbReference>
<dbReference type="Proteomes" id="UP000184330">
    <property type="component" value="Unassembled WGS sequence"/>
</dbReference>
<feature type="region of interest" description="Disordered" evidence="1">
    <location>
        <begin position="534"/>
        <end position="573"/>
    </location>
</feature>
<evidence type="ECO:0000259" key="2">
    <source>
        <dbReference type="SMART" id="SM00974"/>
    </source>
</evidence>
<feature type="compositionally biased region" description="Basic and acidic residues" evidence="1">
    <location>
        <begin position="399"/>
        <end position="419"/>
    </location>
</feature>
<proteinExistence type="predicted"/>
<dbReference type="PANTHER" id="PTHR28094:SF1">
    <property type="entry name" value="MEIOTICALLY UP-REGULATED GENE 113 PROTEIN"/>
    <property type="match status" value="1"/>
</dbReference>
<dbReference type="STRING" id="576137.A0A1L7WLS7"/>
<feature type="domain" description="Bacteriophage T5 Orf172 DNA-binding" evidence="2">
    <location>
        <begin position="196"/>
        <end position="282"/>
    </location>
</feature>
<dbReference type="AlphaFoldDB" id="A0A1L7WLS7"/>
<feature type="region of interest" description="Disordered" evidence="1">
    <location>
        <begin position="398"/>
        <end position="419"/>
    </location>
</feature>
<dbReference type="SMART" id="SM00974">
    <property type="entry name" value="T5orf172"/>
    <property type="match status" value="1"/>
</dbReference>
<keyword evidence="4" id="KW-1185">Reference proteome</keyword>
<dbReference type="OrthoDB" id="3511049at2759"/>
<sequence>MSTNPPQTRAEAVASSCSPNILILRVHHNKASFTATFRTRFTTGSTHETKCSCSRIHHVWLGADDTDDASRRTVLLPEIPQKTTNMTFIYRSAANTQEARDLCASSQTASDTTPFRKRVHELMTALAALCEAEHLSNQTKSWPTASSILRPFRSSNLDRNSVSEELRAKIMTPLAPSEVQGQGLGYIYILRSQLGINTLSALKIGFSKYHPEHRAHELASCLSVPEVVAHTPLIPHAKRIESLIHTELVAKRKVQACGQCGKEHREWFTISHAESREIVTRWSRWVLRQPYLDGKLSNEWRAYLQEQEFGSTNLEATIFELWGDILDNLPTQDTDSTTEEQLAAYMNACYFENLGQTILGPLKGNFSSFHDALRDGRSGQPLEIHDYKRAMEEFISSESKIRTDPGLKPRSEGGSDSSKTYDFDAWKDKVFEEVKAIKNLKTGAISISDPEQGVTESPLGDATLLPVVSLKALRKMDAPARSWIGYNPTHEGFQFLQEAYQRGEWVGNIPQFKLPKAFRKAGITKLSAEAATNVKDIDPSSSTQPTSSRNQPKNCAEAQTNTGDQSGRLRGQTTRFIRSEDGDKWEFSAELNEDFLKQVNEAGELMKTPLGRALLEKEMLRSFKHYGLNFTGGYEADASTSSESSADEMSTDEMSTDEMSIDEMSIDGLEHMQPEVNTQVAGSTGKESANVPTSTSQPNIPPSSGLGISKAETKRWLESI</sequence>
<protein>
    <recommendedName>
        <fullName evidence="2">Bacteriophage T5 Orf172 DNA-binding domain-containing protein</fullName>
    </recommendedName>
</protein>
<accession>A0A1L7WLS7</accession>
<dbReference type="Pfam" id="PF10544">
    <property type="entry name" value="T5orf172"/>
    <property type="match status" value="1"/>
</dbReference>
<gene>
    <name evidence="3" type="ORF">PAC_03595</name>
</gene>
<evidence type="ECO:0000313" key="4">
    <source>
        <dbReference type="Proteomes" id="UP000184330"/>
    </source>
</evidence>
<feature type="compositionally biased region" description="Polar residues" evidence="1">
    <location>
        <begin position="679"/>
        <end position="698"/>
    </location>
</feature>
<evidence type="ECO:0000313" key="3">
    <source>
        <dbReference type="EMBL" id="CZR53715.1"/>
    </source>
</evidence>
<reference evidence="3 4" key="1">
    <citation type="submission" date="2016-03" db="EMBL/GenBank/DDBJ databases">
        <authorList>
            <person name="Ploux O."/>
        </authorList>
    </citation>
    <scope>NUCLEOTIDE SEQUENCE [LARGE SCALE GENOMIC DNA]</scope>
    <source>
        <strain evidence="3 4">UAMH 11012</strain>
    </source>
</reference>
<feature type="compositionally biased region" description="Polar residues" evidence="1">
    <location>
        <begin position="539"/>
        <end position="573"/>
    </location>
</feature>
<dbReference type="EMBL" id="FJOG01000004">
    <property type="protein sequence ID" value="CZR53715.1"/>
    <property type="molecule type" value="Genomic_DNA"/>
</dbReference>
<name>A0A1L7WLS7_9HELO</name>
<dbReference type="PANTHER" id="PTHR28094">
    <property type="entry name" value="MEIOTICALLY UP-REGULATED GENE 113 PROTEIN"/>
    <property type="match status" value="1"/>
</dbReference>
<dbReference type="InterPro" id="IPR018306">
    <property type="entry name" value="Phage_T5_Orf172_DNA-bd"/>
</dbReference>
<feature type="region of interest" description="Disordered" evidence="1">
    <location>
        <begin position="679"/>
        <end position="712"/>
    </location>
</feature>
<evidence type="ECO:0000256" key="1">
    <source>
        <dbReference type="SAM" id="MobiDB-lite"/>
    </source>
</evidence>
<organism evidence="3 4">
    <name type="scientific">Phialocephala subalpina</name>
    <dbReference type="NCBI Taxonomy" id="576137"/>
    <lineage>
        <taxon>Eukaryota</taxon>
        <taxon>Fungi</taxon>
        <taxon>Dikarya</taxon>
        <taxon>Ascomycota</taxon>
        <taxon>Pezizomycotina</taxon>
        <taxon>Leotiomycetes</taxon>
        <taxon>Helotiales</taxon>
        <taxon>Mollisiaceae</taxon>
        <taxon>Phialocephala</taxon>
        <taxon>Phialocephala fortinii species complex</taxon>
    </lineage>
</organism>